<dbReference type="Proteomes" id="UP000321306">
    <property type="component" value="Unassembled WGS sequence"/>
</dbReference>
<reference evidence="5 6" key="1">
    <citation type="submission" date="2019-07" db="EMBL/GenBank/DDBJ databases">
        <title>Whole genome shotgun sequence of Deinococcus cellulosilyticus NBRC 106333.</title>
        <authorList>
            <person name="Hosoyama A."/>
            <person name="Uohara A."/>
            <person name="Ohji S."/>
            <person name="Ichikawa N."/>
        </authorList>
    </citation>
    <scope>NUCLEOTIDE SEQUENCE [LARGE SCALE GENOMIC DNA]</scope>
    <source>
        <strain evidence="5 6">NBRC 106333</strain>
    </source>
</reference>
<keyword evidence="1 2" id="KW-0456">Lyase</keyword>
<dbReference type="SUPFAM" id="SSF51569">
    <property type="entry name" value="Aldolase"/>
    <property type="match status" value="1"/>
</dbReference>
<dbReference type="PANTHER" id="PTHR12128:SF72">
    <property type="entry name" value="DIHYDRODIPICOLINATE SYNTHASE"/>
    <property type="match status" value="1"/>
</dbReference>
<dbReference type="RefSeq" id="WP_222594801.1">
    <property type="nucleotide sequence ID" value="NZ_BJXB01000019.1"/>
</dbReference>
<feature type="binding site" evidence="4">
    <location>
        <position position="208"/>
    </location>
    <ligand>
        <name>pyruvate</name>
        <dbReference type="ChEBI" id="CHEBI:15361"/>
    </ligand>
</feature>
<dbReference type="CDD" id="cd00408">
    <property type="entry name" value="DHDPS-like"/>
    <property type="match status" value="1"/>
</dbReference>
<accession>A0A511N716</accession>
<dbReference type="PIRSF" id="PIRSF001365">
    <property type="entry name" value="DHDPS"/>
    <property type="match status" value="1"/>
</dbReference>
<feature type="active site" description="Schiff-base intermediate with substrate" evidence="3">
    <location>
        <position position="166"/>
    </location>
</feature>
<dbReference type="PRINTS" id="PR00146">
    <property type="entry name" value="DHPICSNTHASE"/>
</dbReference>
<dbReference type="SMART" id="SM01130">
    <property type="entry name" value="DHDPS"/>
    <property type="match status" value="1"/>
</dbReference>
<evidence type="ECO:0000256" key="4">
    <source>
        <dbReference type="PIRSR" id="PIRSR001365-2"/>
    </source>
</evidence>
<name>A0A511N716_DEIC1</name>
<proteinExistence type="inferred from homology"/>
<gene>
    <name evidence="5" type="primary">dapA</name>
    <name evidence="5" type="ORF">DC3_39030</name>
</gene>
<dbReference type="EMBL" id="BJXB01000019">
    <property type="protein sequence ID" value="GEM48268.1"/>
    <property type="molecule type" value="Genomic_DNA"/>
</dbReference>
<dbReference type="Pfam" id="PF00701">
    <property type="entry name" value="DHDPS"/>
    <property type="match status" value="1"/>
</dbReference>
<dbReference type="InterPro" id="IPR002220">
    <property type="entry name" value="DapA-like"/>
</dbReference>
<evidence type="ECO:0000256" key="3">
    <source>
        <dbReference type="PIRSR" id="PIRSR001365-1"/>
    </source>
</evidence>
<comment type="caution">
    <text evidence="5">The sequence shown here is derived from an EMBL/GenBank/DDBJ whole genome shotgun (WGS) entry which is preliminary data.</text>
</comment>
<feature type="active site" description="Proton donor/acceptor" evidence="3">
    <location>
        <position position="137"/>
    </location>
</feature>
<dbReference type="Gene3D" id="3.20.20.70">
    <property type="entry name" value="Aldolase class I"/>
    <property type="match status" value="1"/>
</dbReference>
<comment type="similarity">
    <text evidence="2">Belongs to the DapA family.</text>
</comment>
<dbReference type="AlphaFoldDB" id="A0A511N716"/>
<evidence type="ECO:0000256" key="2">
    <source>
        <dbReference type="PIRNR" id="PIRNR001365"/>
    </source>
</evidence>
<evidence type="ECO:0000313" key="6">
    <source>
        <dbReference type="Proteomes" id="UP000321306"/>
    </source>
</evidence>
<organism evidence="5 6">
    <name type="scientific">Deinococcus cellulosilyticus (strain DSM 18568 / NBRC 106333 / KACC 11606 / 5516J-15)</name>
    <dbReference type="NCBI Taxonomy" id="1223518"/>
    <lineage>
        <taxon>Bacteria</taxon>
        <taxon>Thermotogati</taxon>
        <taxon>Deinococcota</taxon>
        <taxon>Deinococci</taxon>
        <taxon>Deinococcales</taxon>
        <taxon>Deinococcaceae</taxon>
        <taxon>Deinococcus</taxon>
    </lineage>
</organism>
<dbReference type="PANTHER" id="PTHR12128">
    <property type="entry name" value="DIHYDRODIPICOLINATE SYNTHASE"/>
    <property type="match status" value="1"/>
</dbReference>
<protein>
    <submittedName>
        <fullName evidence="5">Dihydrodipicolinate synthase family protein</fullName>
    </submittedName>
</protein>
<dbReference type="InterPro" id="IPR013785">
    <property type="entry name" value="Aldolase_TIM"/>
</dbReference>
<evidence type="ECO:0000256" key="1">
    <source>
        <dbReference type="ARBA" id="ARBA00023239"/>
    </source>
</evidence>
<sequence>MNQPMNYKGVIPAITTPFHEDLSVDFDFLKNHIRWMLGHGCTGITALGSLGESATLSFQEKVEILKACVEAAGDAPVVAGIAALSTREAVQLAQAAEEVGCRGLMVLPPYVYSSDWAEMKHHMSSVIEATSLSCMLYNNPIAYRTDFLPEQMLELAEKHENLHAVKESSADVRRVSSIRALLKDRLTLLVGVDDLLVEGVSAGATGWIAGLVNAFPEESVRLYNLSMAGKWDEARALYEWFLPLLRLDTVVKFVQYIKFVQEEVGMGSARVRPPRLELNPEEAAYARGLLKTALENRPSLLVES</sequence>
<keyword evidence="6" id="KW-1185">Reference proteome</keyword>
<evidence type="ECO:0000313" key="5">
    <source>
        <dbReference type="EMBL" id="GEM48268.1"/>
    </source>
</evidence>
<dbReference type="GO" id="GO:0008840">
    <property type="term" value="F:4-hydroxy-tetrahydrodipicolinate synthase activity"/>
    <property type="evidence" value="ECO:0007669"/>
    <property type="project" value="TreeGrafter"/>
</dbReference>